<feature type="region of interest" description="Disordered" evidence="1">
    <location>
        <begin position="485"/>
        <end position="549"/>
    </location>
</feature>
<feature type="compositionally biased region" description="Basic and acidic residues" evidence="1">
    <location>
        <begin position="24"/>
        <end position="33"/>
    </location>
</feature>
<comment type="caution">
    <text evidence="2">The sequence shown here is derived from an EMBL/GenBank/DDBJ whole genome shotgun (WGS) entry which is preliminary data.</text>
</comment>
<dbReference type="EMBL" id="CAXLJL010000345">
    <property type="protein sequence ID" value="CAL5136746.1"/>
    <property type="molecule type" value="Genomic_DNA"/>
</dbReference>
<feature type="compositionally biased region" description="Basic residues" evidence="1">
    <location>
        <begin position="1"/>
        <end position="10"/>
    </location>
</feature>
<name>A0AAV2TIT6_CALDB</name>
<dbReference type="InterPro" id="IPR015915">
    <property type="entry name" value="Kelch-typ_b-propeller"/>
</dbReference>
<evidence type="ECO:0000313" key="3">
    <source>
        <dbReference type="Proteomes" id="UP001497525"/>
    </source>
</evidence>
<accession>A0AAV2TIT6</accession>
<dbReference type="Gene3D" id="2.120.10.80">
    <property type="entry name" value="Kelch-type beta propeller"/>
    <property type="match status" value="2"/>
</dbReference>
<feature type="compositionally biased region" description="Acidic residues" evidence="1">
    <location>
        <begin position="491"/>
        <end position="510"/>
    </location>
</feature>
<protein>
    <recommendedName>
        <fullName evidence="4">Kelch domain-containing protein 4</fullName>
    </recommendedName>
</protein>
<dbReference type="AlphaFoldDB" id="A0AAV2TIT6"/>
<dbReference type="InterPro" id="IPR052588">
    <property type="entry name" value="Kelch_domain_protein"/>
</dbReference>
<feature type="compositionally biased region" description="Basic and acidic residues" evidence="1">
    <location>
        <begin position="511"/>
        <end position="520"/>
    </location>
</feature>
<dbReference type="Pfam" id="PF24681">
    <property type="entry name" value="Kelch_KLHDC2_KLHL20_DRC7"/>
    <property type="match status" value="1"/>
</dbReference>
<reference evidence="2" key="1">
    <citation type="submission" date="2024-06" db="EMBL/GenBank/DDBJ databases">
        <authorList>
            <person name="Liu X."/>
            <person name="Lenzi L."/>
            <person name="Haldenby T S."/>
            <person name="Uol C."/>
        </authorList>
    </citation>
    <scope>NUCLEOTIDE SEQUENCE</scope>
</reference>
<dbReference type="PANTHER" id="PTHR46063:SF1">
    <property type="entry name" value="KELCH DOMAIN-CONTAINING PROTEIN 4"/>
    <property type="match status" value="1"/>
</dbReference>
<dbReference type="SUPFAM" id="SSF117281">
    <property type="entry name" value="Kelch motif"/>
    <property type="match status" value="1"/>
</dbReference>
<dbReference type="PANTHER" id="PTHR46063">
    <property type="entry name" value="KELCH DOMAIN-CONTAINING PROTEIN"/>
    <property type="match status" value="1"/>
</dbReference>
<dbReference type="Proteomes" id="UP001497525">
    <property type="component" value="Unassembled WGS sequence"/>
</dbReference>
<evidence type="ECO:0000256" key="1">
    <source>
        <dbReference type="SAM" id="MobiDB-lite"/>
    </source>
</evidence>
<sequence>MGKKSKSKKGKGAEKTTKKTQQNLEKRLKKVEMESGEQSIEQLIDEFRQEQQKLTTVTCVPSAAPSPRSHFTLTAAVDSDELILFGGEFFDGNKITMFADLFIYGCKEKSWTIVQSPNSPPPRSGHQAVYGKSSAIPASVWIFGGEYASPTQTRFYHYRDLWCLRTRTRKWECLRIDGNHGPCARSGHRMIFSRNSIFLFGGFSDTGRKTIYFNDLWQFVIDSKNWSQIKLSGEIPVPRSACLFFPGSDQKSLFILGGYHKEYVGKDLEKGVVCSDFFRVTLDKNNDVAISVSVRTSGMRPKPPHSAMAGVLQANNHALVFGGVHDVESDDGETVTGYFHNDLYAIELDKAKWHLFNYATEKRIRGADGNATATEITPNIDKPAVPVEGATCISDAVFTLTLKEGPETQSQTQGNLMSSAKTASLPAIPSPRASPGMALLGSNLYIYGGVFEAGDRKVTLDDFYCLDLSHPTSWECLYTGTGDKQEWFGSDAEDDDEDEEEGESDEEEENTQERVRHTQGDVEMDEDGDSSSEDDDELVVDAPVPEPGENYTAYWTRTTFFWCTLVSKGLEDDSGRSSSFGSAIIGLAERYAKDFFENSARRAN</sequence>
<evidence type="ECO:0000313" key="2">
    <source>
        <dbReference type="EMBL" id="CAL5136746.1"/>
    </source>
</evidence>
<proteinExistence type="predicted"/>
<evidence type="ECO:0008006" key="4">
    <source>
        <dbReference type="Google" id="ProtNLM"/>
    </source>
</evidence>
<organism evidence="2 3">
    <name type="scientific">Calicophoron daubneyi</name>
    <name type="common">Rumen fluke</name>
    <name type="synonym">Paramphistomum daubneyi</name>
    <dbReference type="NCBI Taxonomy" id="300641"/>
    <lineage>
        <taxon>Eukaryota</taxon>
        <taxon>Metazoa</taxon>
        <taxon>Spiralia</taxon>
        <taxon>Lophotrochozoa</taxon>
        <taxon>Platyhelminthes</taxon>
        <taxon>Trematoda</taxon>
        <taxon>Digenea</taxon>
        <taxon>Plagiorchiida</taxon>
        <taxon>Pronocephalata</taxon>
        <taxon>Paramphistomoidea</taxon>
        <taxon>Paramphistomidae</taxon>
        <taxon>Calicophoron</taxon>
    </lineage>
</organism>
<feature type="region of interest" description="Disordered" evidence="1">
    <location>
        <begin position="1"/>
        <end position="35"/>
    </location>
</feature>
<feature type="compositionally biased region" description="Acidic residues" evidence="1">
    <location>
        <begin position="522"/>
        <end position="539"/>
    </location>
</feature>
<gene>
    <name evidence="2" type="ORF">CDAUBV1_LOCUS10863</name>
</gene>